<accession>A0AAN6ZJ88</accession>
<keyword evidence="3" id="KW-0732">Signal</keyword>
<dbReference type="GeneID" id="87815260"/>
<dbReference type="PANTHER" id="PTHR43248:SF25">
    <property type="entry name" value="AB HYDROLASE-1 DOMAIN-CONTAINING PROTEIN-RELATED"/>
    <property type="match status" value="1"/>
</dbReference>
<dbReference type="AlphaFoldDB" id="A0AAN6ZJ88"/>
<evidence type="ECO:0000256" key="1">
    <source>
        <dbReference type="ARBA" id="ARBA00010088"/>
    </source>
</evidence>
<evidence type="ECO:0000256" key="3">
    <source>
        <dbReference type="SAM" id="SignalP"/>
    </source>
</evidence>
<keyword evidence="7" id="KW-1185">Reference proteome</keyword>
<feature type="chain" id="PRO_5042918500" evidence="3">
    <location>
        <begin position="19"/>
        <end position="502"/>
    </location>
</feature>
<dbReference type="RefSeq" id="XP_062632817.1">
    <property type="nucleotide sequence ID" value="XM_062778647.1"/>
</dbReference>
<dbReference type="Gene3D" id="3.40.50.1820">
    <property type="entry name" value="alpha/beta hydrolase"/>
    <property type="match status" value="1"/>
</dbReference>
<sequence length="502" mass="53550">MVLSQLFGQLALAATALAVPLVGREATTANSAETIAWGPCDFDTVGKGPIECAAFPVPLDYTDAGSTKKLMLSLIKSPAPNPTKSKKSILFNFGGPGYEAVHTLNSLADRLHTGLGNTIRFSCFDNATDRQVATLQFPVLPTTAYETALAQTFAGAEVWSNLCYAKNKDNENAKYLGTAFVARDLMSVVDALGEDGLLRYWGLSYGSTLGATVAAMFPDRMDRIVLDGVVNSHNYYHRLGIDVDQLLSADDAFRSILDQCLAAGPERCALASLKGNTTAAELEATLLATIDRYHKNPVAAGATVVDGNVVGQIMFITIKYTGDVPNAAVHLRNLVNGVNITEAAAYNTALNAGIAQGNDDSFLGIKCSDTFPRADTLEGIMPDVNAMLHSSKLFGAQIASIAAQCASWPWEAKERYEGNFKGIKTKNPLLLFGNTYDPVTPVVNAKNMSAGFEGSVVVEQHGYGHATVSQPSNCTTQIMQSYFTKGTLPKPGTLCEVNTSLF</sequence>
<dbReference type="InterPro" id="IPR013595">
    <property type="entry name" value="Pept_S33_TAP-like_C"/>
</dbReference>
<organism evidence="6 7">
    <name type="scientific">Dichotomopilus funicola</name>
    <dbReference type="NCBI Taxonomy" id="1934379"/>
    <lineage>
        <taxon>Eukaryota</taxon>
        <taxon>Fungi</taxon>
        <taxon>Dikarya</taxon>
        <taxon>Ascomycota</taxon>
        <taxon>Pezizomycotina</taxon>
        <taxon>Sordariomycetes</taxon>
        <taxon>Sordariomycetidae</taxon>
        <taxon>Sordariales</taxon>
        <taxon>Chaetomiaceae</taxon>
        <taxon>Dichotomopilus</taxon>
    </lineage>
</organism>
<dbReference type="PANTHER" id="PTHR43248">
    <property type="entry name" value="2-SUCCINYL-6-HYDROXY-2,4-CYCLOHEXADIENE-1-CARBOXYLATE SYNTHASE"/>
    <property type="match status" value="1"/>
</dbReference>
<evidence type="ECO:0000256" key="2">
    <source>
        <dbReference type="ARBA" id="ARBA00022801"/>
    </source>
</evidence>
<comment type="caution">
    <text evidence="6">The sequence shown here is derived from an EMBL/GenBank/DDBJ whole genome shotgun (WGS) entry which is preliminary data.</text>
</comment>
<evidence type="ECO:0000259" key="4">
    <source>
        <dbReference type="Pfam" id="PF00561"/>
    </source>
</evidence>
<feature type="domain" description="Peptidase S33 tripeptidyl aminopeptidase-like C-terminal" evidence="5">
    <location>
        <begin position="392"/>
        <end position="495"/>
    </location>
</feature>
<feature type="domain" description="AB hydrolase-1" evidence="4">
    <location>
        <begin position="177"/>
        <end position="233"/>
    </location>
</feature>
<dbReference type="EMBL" id="MU853663">
    <property type="protein sequence ID" value="KAK4139446.1"/>
    <property type="molecule type" value="Genomic_DNA"/>
</dbReference>
<reference evidence="6" key="1">
    <citation type="journal article" date="2023" name="Mol. Phylogenet. Evol.">
        <title>Genome-scale phylogeny and comparative genomics of the fungal order Sordariales.</title>
        <authorList>
            <person name="Hensen N."/>
            <person name="Bonometti L."/>
            <person name="Westerberg I."/>
            <person name="Brannstrom I.O."/>
            <person name="Guillou S."/>
            <person name="Cros-Aarteil S."/>
            <person name="Calhoun S."/>
            <person name="Haridas S."/>
            <person name="Kuo A."/>
            <person name="Mondo S."/>
            <person name="Pangilinan J."/>
            <person name="Riley R."/>
            <person name="LaButti K."/>
            <person name="Andreopoulos B."/>
            <person name="Lipzen A."/>
            <person name="Chen C."/>
            <person name="Yan M."/>
            <person name="Daum C."/>
            <person name="Ng V."/>
            <person name="Clum A."/>
            <person name="Steindorff A."/>
            <person name="Ohm R.A."/>
            <person name="Martin F."/>
            <person name="Silar P."/>
            <person name="Natvig D.O."/>
            <person name="Lalanne C."/>
            <person name="Gautier V."/>
            <person name="Ament-Velasquez S.L."/>
            <person name="Kruys A."/>
            <person name="Hutchinson M.I."/>
            <person name="Powell A.J."/>
            <person name="Barry K."/>
            <person name="Miller A.N."/>
            <person name="Grigoriev I.V."/>
            <person name="Debuchy R."/>
            <person name="Gladieux P."/>
            <person name="Hiltunen Thoren M."/>
            <person name="Johannesson H."/>
        </authorList>
    </citation>
    <scope>NUCLEOTIDE SEQUENCE</scope>
    <source>
        <strain evidence="6">CBS 141.50</strain>
    </source>
</reference>
<keyword evidence="2" id="KW-0378">Hydrolase</keyword>
<dbReference type="Pfam" id="PF00561">
    <property type="entry name" value="Abhydrolase_1"/>
    <property type="match status" value="1"/>
</dbReference>
<evidence type="ECO:0000259" key="5">
    <source>
        <dbReference type="Pfam" id="PF08386"/>
    </source>
</evidence>
<proteinExistence type="inferred from homology"/>
<dbReference type="GO" id="GO:0016787">
    <property type="term" value="F:hydrolase activity"/>
    <property type="evidence" value="ECO:0007669"/>
    <property type="project" value="UniProtKB-KW"/>
</dbReference>
<reference evidence="6" key="2">
    <citation type="submission" date="2023-05" db="EMBL/GenBank/DDBJ databases">
        <authorList>
            <consortium name="Lawrence Berkeley National Laboratory"/>
            <person name="Steindorff A."/>
            <person name="Hensen N."/>
            <person name="Bonometti L."/>
            <person name="Westerberg I."/>
            <person name="Brannstrom I.O."/>
            <person name="Guillou S."/>
            <person name="Cros-Aarteil S."/>
            <person name="Calhoun S."/>
            <person name="Haridas S."/>
            <person name="Kuo A."/>
            <person name="Mondo S."/>
            <person name="Pangilinan J."/>
            <person name="Riley R."/>
            <person name="Labutti K."/>
            <person name="Andreopoulos B."/>
            <person name="Lipzen A."/>
            <person name="Chen C."/>
            <person name="Yanf M."/>
            <person name="Daum C."/>
            <person name="Ng V."/>
            <person name="Clum A."/>
            <person name="Ohm R."/>
            <person name="Martin F."/>
            <person name="Silar P."/>
            <person name="Natvig D."/>
            <person name="Lalanne C."/>
            <person name="Gautier V."/>
            <person name="Ament-Velasquez S.L."/>
            <person name="Kruys A."/>
            <person name="Hutchinson M.I."/>
            <person name="Powell A.J."/>
            <person name="Barry K."/>
            <person name="Miller A.N."/>
            <person name="Grigoriev I.V."/>
            <person name="Debuchy R."/>
            <person name="Gladieux P."/>
            <person name="Thoren M.H."/>
            <person name="Johannesson H."/>
        </authorList>
    </citation>
    <scope>NUCLEOTIDE SEQUENCE</scope>
    <source>
        <strain evidence="6">CBS 141.50</strain>
    </source>
</reference>
<comment type="similarity">
    <text evidence="1">Belongs to the peptidase S33 family.</text>
</comment>
<dbReference type="InterPro" id="IPR051601">
    <property type="entry name" value="Serine_prot/Carboxylest_S33"/>
</dbReference>
<dbReference type="Proteomes" id="UP001302676">
    <property type="component" value="Unassembled WGS sequence"/>
</dbReference>
<dbReference type="InterPro" id="IPR000073">
    <property type="entry name" value="AB_hydrolase_1"/>
</dbReference>
<evidence type="ECO:0000313" key="7">
    <source>
        <dbReference type="Proteomes" id="UP001302676"/>
    </source>
</evidence>
<feature type="signal peptide" evidence="3">
    <location>
        <begin position="1"/>
        <end position="18"/>
    </location>
</feature>
<gene>
    <name evidence="6" type="ORF">C8A04DRAFT_15870</name>
</gene>
<name>A0AAN6ZJ88_9PEZI</name>
<dbReference type="SUPFAM" id="SSF53474">
    <property type="entry name" value="alpha/beta-Hydrolases"/>
    <property type="match status" value="2"/>
</dbReference>
<dbReference type="InterPro" id="IPR029058">
    <property type="entry name" value="AB_hydrolase_fold"/>
</dbReference>
<protein>
    <submittedName>
        <fullName evidence="6">TAP-like protein-domain-containing protein</fullName>
    </submittedName>
</protein>
<evidence type="ECO:0000313" key="6">
    <source>
        <dbReference type="EMBL" id="KAK4139446.1"/>
    </source>
</evidence>
<dbReference type="Pfam" id="PF08386">
    <property type="entry name" value="Abhydrolase_4"/>
    <property type="match status" value="1"/>
</dbReference>